<keyword evidence="5" id="KW-1185">Reference proteome</keyword>
<reference evidence="5" key="1">
    <citation type="submission" date="2016-07" db="EMBL/GenBank/DDBJ databases">
        <title>Frankia sp. NRRL B-16219 Genome sequencing.</title>
        <authorList>
            <person name="Ghodhbane-Gtari F."/>
            <person name="Swanson E."/>
            <person name="Gueddou A."/>
            <person name="Louati M."/>
            <person name="Nouioui I."/>
            <person name="Hezbri K."/>
            <person name="Abebe-Akele F."/>
            <person name="Simpson S."/>
            <person name="Morris K."/>
            <person name="Thomas K."/>
            <person name="Gtari M."/>
            <person name="Tisa L.S."/>
        </authorList>
    </citation>
    <scope>NUCLEOTIDE SEQUENCE [LARGE SCALE GENOMIC DNA]</scope>
    <source>
        <strain evidence="5">NRRL B-16219</strain>
    </source>
</reference>
<dbReference type="Proteomes" id="UP000179769">
    <property type="component" value="Unassembled WGS sequence"/>
</dbReference>
<dbReference type="GO" id="GO:0016491">
    <property type="term" value="F:oxidoreductase activity"/>
    <property type="evidence" value="ECO:0007669"/>
    <property type="project" value="UniProtKB-KW"/>
</dbReference>
<dbReference type="PANTHER" id="PTHR43157">
    <property type="entry name" value="PHOSPHATIDYLINOSITOL-GLYCAN BIOSYNTHESIS CLASS F PROTEIN-RELATED"/>
    <property type="match status" value="1"/>
</dbReference>
<dbReference type="AlphaFoldDB" id="A0A1S1PSZ4"/>
<dbReference type="PRINTS" id="PR00081">
    <property type="entry name" value="GDHRDH"/>
</dbReference>
<dbReference type="InterPro" id="IPR002347">
    <property type="entry name" value="SDR_fam"/>
</dbReference>
<evidence type="ECO:0000256" key="2">
    <source>
        <dbReference type="RuleBase" id="RU000363"/>
    </source>
</evidence>
<dbReference type="RefSeq" id="WP_071065539.1">
    <property type="nucleotide sequence ID" value="NZ_MAXA01000235.1"/>
</dbReference>
<protein>
    <submittedName>
        <fullName evidence="4">Short-chain dehydrogenase</fullName>
    </submittedName>
</protein>
<sequence length="406" mass="43367">MRPGARDAGWSLADVPDQRGRTAVVTGANSGIGFEAAKVLAERGATVILACREPARAEQAAARIRAAAPRADVHVEPLDLISMTSVRAAAERIRAAHPRLDLLVNNAGVMLPPPGPSGDGLGCDGIEPTFGVNHLGHFALTGLLLDRILATPHSRIVTVSSLAHLVGRLDLEQLRRLPPRADRPGDIRPVVVPDQRAGSPSEPLSASPSGQRAPARGERDSAARDSAARDSGRPAHQRLRRSPGMPGMPGMGRRLPRQRLPYPTSKLANLMFTFELQRRLAATGASTIAVAAHPGIARTGLTRNLMPPARVFMGLRLAPLMSWLVQDPEIGALATVRAALDPAARAGDYYGPAGLFHSTGLPVAVRSSARSRDTHLQHRLWVESERLTGVSYDFHRSLERPSPSRA</sequence>
<gene>
    <name evidence="4" type="ORF">BBK14_05755</name>
</gene>
<dbReference type="InterPro" id="IPR036291">
    <property type="entry name" value="NAD(P)-bd_dom_sf"/>
</dbReference>
<comment type="caution">
    <text evidence="4">The sequence shown here is derived from an EMBL/GenBank/DDBJ whole genome shotgun (WGS) entry which is preliminary data.</text>
</comment>
<proteinExistence type="inferred from homology"/>
<organism evidence="4 5">
    <name type="scientific">Parafrankia soli</name>
    <dbReference type="NCBI Taxonomy" id="2599596"/>
    <lineage>
        <taxon>Bacteria</taxon>
        <taxon>Bacillati</taxon>
        <taxon>Actinomycetota</taxon>
        <taxon>Actinomycetes</taxon>
        <taxon>Frankiales</taxon>
        <taxon>Frankiaceae</taxon>
        <taxon>Parafrankia</taxon>
    </lineage>
</organism>
<feature type="compositionally biased region" description="Basic and acidic residues" evidence="3">
    <location>
        <begin position="215"/>
        <end position="233"/>
    </location>
</feature>
<keyword evidence="1" id="KW-0560">Oxidoreductase</keyword>
<dbReference type="SUPFAM" id="SSF51735">
    <property type="entry name" value="NAD(P)-binding Rossmann-fold domains"/>
    <property type="match status" value="1"/>
</dbReference>
<evidence type="ECO:0000256" key="3">
    <source>
        <dbReference type="SAM" id="MobiDB-lite"/>
    </source>
</evidence>
<name>A0A1S1PSZ4_9ACTN</name>
<feature type="compositionally biased region" description="Basic and acidic residues" evidence="3">
    <location>
        <begin position="177"/>
        <end position="186"/>
    </location>
</feature>
<dbReference type="EMBL" id="MAXA01000235">
    <property type="protein sequence ID" value="OHV24361.1"/>
    <property type="molecule type" value="Genomic_DNA"/>
</dbReference>
<dbReference type="Pfam" id="PF00106">
    <property type="entry name" value="adh_short"/>
    <property type="match status" value="1"/>
</dbReference>
<feature type="region of interest" description="Disordered" evidence="3">
    <location>
        <begin position="177"/>
        <end position="258"/>
    </location>
</feature>
<dbReference type="PANTHER" id="PTHR43157:SF31">
    <property type="entry name" value="PHOSPHATIDYLINOSITOL-GLYCAN BIOSYNTHESIS CLASS F PROTEIN"/>
    <property type="match status" value="1"/>
</dbReference>
<evidence type="ECO:0000313" key="4">
    <source>
        <dbReference type="EMBL" id="OHV24361.1"/>
    </source>
</evidence>
<evidence type="ECO:0000313" key="5">
    <source>
        <dbReference type="Proteomes" id="UP000179769"/>
    </source>
</evidence>
<dbReference type="OrthoDB" id="4577644at2"/>
<evidence type="ECO:0000256" key="1">
    <source>
        <dbReference type="ARBA" id="ARBA00023002"/>
    </source>
</evidence>
<dbReference type="PRINTS" id="PR00080">
    <property type="entry name" value="SDRFAMILY"/>
</dbReference>
<accession>A0A1S1PSZ4</accession>
<comment type="similarity">
    <text evidence="2">Belongs to the short-chain dehydrogenases/reductases (SDR) family.</text>
</comment>
<dbReference type="Gene3D" id="3.40.50.720">
    <property type="entry name" value="NAD(P)-binding Rossmann-like Domain"/>
    <property type="match status" value="1"/>
</dbReference>